<dbReference type="Gene3D" id="3.40.50.620">
    <property type="entry name" value="HUPs"/>
    <property type="match status" value="1"/>
</dbReference>
<dbReference type="PANTHER" id="PTHR11766">
    <property type="entry name" value="TYROSYL-TRNA SYNTHETASE"/>
    <property type="match status" value="1"/>
</dbReference>
<comment type="function">
    <text evidence="9">Catalyzes the attachment of tyrosine to tRNA(Tyr) in a two-step reaction: tyrosine is first activated by ATP to form Tyr-AMP and then transferred to the acceptor end of tRNA(Tyr).</text>
</comment>
<feature type="binding site" evidence="9">
    <location>
        <position position="240"/>
    </location>
    <ligand>
        <name>ATP</name>
        <dbReference type="ChEBI" id="CHEBI:30616"/>
    </ligand>
</feature>
<comment type="catalytic activity">
    <reaction evidence="8 9">
        <text>tRNA(Tyr) + L-tyrosine + ATP = L-tyrosyl-tRNA(Tyr) + AMP + diphosphate + H(+)</text>
        <dbReference type="Rhea" id="RHEA:10220"/>
        <dbReference type="Rhea" id="RHEA-COMP:9706"/>
        <dbReference type="Rhea" id="RHEA-COMP:9707"/>
        <dbReference type="ChEBI" id="CHEBI:15378"/>
        <dbReference type="ChEBI" id="CHEBI:30616"/>
        <dbReference type="ChEBI" id="CHEBI:33019"/>
        <dbReference type="ChEBI" id="CHEBI:58315"/>
        <dbReference type="ChEBI" id="CHEBI:78442"/>
        <dbReference type="ChEBI" id="CHEBI:78536"/>
        <dbReference type="ChEBI" id="CHEBI:456215"/>
        <dbReference type="EC" id="6.1.1.1"/>
    </reaction>
</comment>
<dbReference type="NCBIfam" id="TIGR00234">
    <property type="entry name" value="tyrS"/>
    <property type="match status" value="1"/>
</dbReference>
<comment type="subcellular location">
    <subcellularLocation>
        <location evidence="9">Cytoplasm</location>
    </subcellularLocation>
</comment>
<keyword evidence="1 9" id="KW-0963">Cytoplasm</keyword>
<keyword evidence="4 9" id="KW-0067">ATP-binding</keyword>
<evidence type="ECO:0000256" key="3">
    <source>
        <dbReference type="ARBA" id="ARBA00022741"/>
    </source>
</evidence>
<feature type="domain" description="Tyrosine--tRNA ligase SYY-like C-terminal" evidence="11">
    <location>
        <begin position="325"/>
        <end position="401"/>
    </location>
</feature>
<keyword evidence="5 10" id="KW-0694">RNA-binding</keyword>
<dbReference type="GO" id="GO:0003723">
    <property type="term" value="F:RNA binding"/>
    <property type="evidence" value="ECO:0007669"/>
    <property type="project" value="UniProtKB-KW"/>
</dbReference>
<comment type="subunit">
    <text evidence="9">Homodimer.</text>
</comment>
<protein>
    <recommendedName>
        <fullName evidence="9">Tyrosine--tRNA ligase</fullName>
        <ecNumber evidence="9">6.1.1.1</ecNumber>
    </recommendedName>
    <alternativeName>
        <fullName evidence="9">Tyrosyl-tRNA synthetase</fullName>
        <shortName evidence="9">TyrRS</shortName>
    </alternativeName>
</protein>
<evidence type="ECO:0000256" key="10">
    <source>
        <dbReference type="PROSITE-ProRule" id="PRU00182"/>
    </source>
</evidence>
<evidence type="ECO:0000313" key="13">
    <source>
        <dbReference type="Proteomes" id="UP000317708"/>
    </source>
</evidence>
<evidence type="ECO:0000259" key="11">
    <source>
        <dbReference type="Pfam" id="PF22421"/>
    </source>
</evidence>
<dbReference type="CDD" id="cd00805">
    <property type="entry name" value="TyrRS_core"/>
    <property type="match status" value="1"/>
</dbReference>
<evidence type="ECO:0000256" key="5">
    <source>
        <dbReference type="ARBA" id="ARBA00022884"/>
    </source>
</evidence>
<organism evidence="12 13">
    <name type="scientific">Microcystis aeruginosa Ma_MB_S_20031200_S102</name>
    <dbReference type="NCBI Taxonomy" id="2486254"/>
    <lineage>
        <taxon>Bacteria</taxon>
        <taxon>Bacillati</taxon>
        <taxon>Cyanobacteriota</taxon>
        <taxon>Cyanophyceae</taxon>
        <taxon>Oscillatoriophycideae</taxon>
        <taxon>Chroococcales</taxon>
        <taxon>Microcystaceae</taxon>
        <taxon>Microcystis</taxon>
    </lineage>
</organism>
<name>A0A552E8P8_MICAE</name>
<evidence type="ECO:0000256" key="7">
    <source>
        <dbReference type="ARBA" id="ARBA00023146"/>
    </source>
</evidence>
<evidence type="ECO:0000256" key="4">
    <source>
        <dbReference type="ARBA" id="ARBA00022840"/>
    </source>
</evidence>
<dbReference type="AlphaFoldDB" id="A0A552E8P8"/>
<evidence type="ECO:0000256" key="9">
    <source>
        <dbReference type="HAMAP-Rule" id="MF_02007"/>
    </source>
</evidence>
<sequence>MTVSSSLDWLTRGTSDLFPHQPDSQEPRENLTQLLQTTDRPLRIKLGIDPTGSDIHLGHSIPFRKLRAFQDAGHVAVVIIGDFTARIGDPTGKSEVRKQLTSEEVRANAENYLAQLRPILDFNTPNRLEIRYNSEWLEKLDLSQILELLSTMTVGQMLAKEGFSERYDRENPIFIHEFLYPLMQGYDSVAVEADVELGGTDQKFNIAVGRDLQKYFGKKPQFGLLLPILIGTDGSQKMSKSLNNYVGLRESALSMYSKLEKTPDALLKDYYELLTNLPLDAMPSNPREAQKQLAIEVVAQFHGTEEALKAQKTAQEIVLQGNTAAADSVPEFSLAAVNFPLKLFYLLAATGLCKSSGEGRRQIQGGGVRIDSEKITDVDKSFETAEALAGKVLQVGKNKFIRFVA</sequence>
<dbReference type="PANTHER" id="PTHR11766:SF1">
    <property type="entry name" value="TYROSINE--TRNA LIGASE"/>
    <property type="match status" value="1"/>
</dbReference>
<dbReference type="GO" id="GO:0005829">
    <property type="term" value="C:cytosol"/>
    <property type="evidence" value="ECO:0007669"/>
    <property type="project" value="TreeGrafter"/>
</dbReference>
<dbReference type="HAMAP" id="MF_02007">
    <property type="entry name" value="Tyr_tRNA_synth_type2"/>
    <property type="match status" value="1"/>
</dbReference>
<keyword evidence="7 9" id="KW-0030">Aminoacyl-tRNA synthetase</keyword>
<evidence type="ECO:0000256" key="6">
    <source>
        <dbReference type="ARBA" id="ARBA00022917"/>
    </source>
</evidence>
<keyword evidence="6 9" id="KW-0648">Protein biosynthesis</keyword>
<keyword evidence="3 9" id="KW-0547">Nucleotide-binding</keyword>
<dbReference type="InterPro" id="IPR054608">
    <property type="entry name" value="SYY-like_C"/>
</dbReference>
<dbReference type="EC" id="6.1.1.1" evidence="9"/>
<keyword evidence="2 9" id="KW-0436">Ligase</keyword>
<comment type="caution">
    <text evidence="12">The sequence shown here is derived from an EMBL/GenBank/DDBJ whole genome shotgun (WGS) entry which is preliminary data.</text>
</comment>
<dbReference type="SUPFAM" id="SSF52374">
    <property type="entry name" value="Nucleotidylyl transferase"/>
    <property type="match status" value="1"/>
</dbReference>
<dbReference type="GO" id="GO:0006437">
    <property type="term" value="P:tyrosyl-tRNA aminoacylation"/>
    <property type="evidence" value="ECO:0007669"/>
    <property type="project" value="UniProtKB-UniRule"/>
</dbReference>
<proteinExistence type="inferred from homology"/>
<dbReference type="Pfam" id="PF22421">
    <property type="entry name" value="SYY_C-terminal"/>
    <property type="match status" value="1"/>
</dbReference>
<evidence type="ECO:0000256" key="2">
    <source>
        <dbReference type="ARBA" id="ARBA00022598"/>
    </source>
</evidence>
<accession>A0A552E8P8</accession>
<dbReference type="GO" id="GO:0005524">
    <property type="term" value="F:ATP binding"/>
    <property type="evidence" value="ECO:0007669"/>
    <property type="project" value="UniProtKB-UniRule"/>
</dbReference>
<dbReference type="InterPro" id="IPR036986">
    <property type="entry name" value="S4_RNA-bd_sf"/>
</dbReference>
<dbReference type="InterPro" id="IPR024108">
    <property type="entry name" value="Tyr-tRNA-ligase_bac_2"/>
</dbReference>
<dbReference type="SUPFAM" id="SSF55174">
    <property type="entry name" value="Alpha-L RNA-binding motif"/>
    <property type="match status" value="1"/>
</dbReference>
<dbReference type="InterPro" id="IPR002305">
    <property type="entry name" value="aa-tRNA-synth_Ic"/>
</dbReference>
<dbReference type="Pfam" id="PF00579">
    <property type="entry name" value="tRNA-synt_1b"/>
    <property type="match status" value="1"/>
</dbReference>
<dbReference type="FunFam" id="3.10.290.10:FF:000022">
    <property type="entry name" value="Tyrosine--tRNA ligase"/>
    <property type="match status" value="1"/>
</dbReference>
<dbReference type="PROSITE" id="PS50889">
    <property type="entry name" value="S4"/>
    <property type="match status" value="1"/>
</dbReference>
<dbReference type="Proteomes" id="UP000317708">
    <property type="component" value="Unassembled WGS sequence"/>
</dbReference>
<reference evidence="12 13" key="1">
    <citation type="submission" date="2019-01" db="EMBL/GenBank/DDBJ databases">
        <title>Coherence of Microcystis species and biogeography revealed through population genomics.</title>
        <authorList>
            <person name="Perez-Carrascal O.M."/>
            <person name="Terrat Y."/>
            <person name="Giani A."/>
            <person name="Fortin N."/>
            <person name="Tromas N."/>
            <person name="Shapiro B.J."/>
        </authorList>
    </citation>
    <scope>NUCLEOTIDE SEQUENCE [LARGE SCALE GENOMIC DNA]</scope>
    <source>
        <strain evidence="12">Ma_MB_S_20031200_S102</strain>
    </source>
</reference>
<dbReference type="Gene3D" id="3.10.290.10">
    <property type="entry name" value="RNA-binding S4 domain"/>
    <property type="match status" value="1"/>
</dbReference>
<gene>
    <name evidence="9" type="primary">tyrS</name>
    <name evidence="12" type="ORF">EWV92_21310</name>
</gene>
<evidence type="ECO:0000313" key="12">
    <source>
        <dbReference type="EMBL" id="TRU30880.1"/>
    </source>
</evidence>
<comment type="similarity">
    <text evidence="9">Belongs to the class-I aminoacyl-tRNA synthetase family. TyrS type 2 subfamily.</text>
</comment>
<evidence type="ECO:0000256" key="8">
    <source>
        <dbReference type="ARBA" id="ARBA00048248"/>
    </source>
</evidence>
<dbReference type="InterPro" id="IPR002307">
    <property type="entry name" value="Tyr-tRNA-ligase"/>
</dbReference>
<evidence type="ECO:0000256" key="1">
    <source>
        <dbReference type="ARBA" id="ARBA00022490"/>
    </source>
</evidence>
<dbReference type="InterPro" id="IPR014729">
    <property type="entry name" value="Rossmann-like_a/b/a_fold"/>
</dbReference>
<dbReference type="EMBL" id="SFBI01000197">
    <property type="protein sequence ID" value="TRU30880.1"/>
    <property type="molecule type" value="Genomic_DNA"/>
</dbReference>
<feature type="short sequence motif" description="'HIGH' region" evidence="9">
    <location>
        <begin position="50"/>
        <end position="59"/>
    </location>
</feature>
<feature type="short sequence motif" description="'KMSKS' region" evidence="9">
    <location>
        <begin position="237"/>
        <end position="241"/>
    </location>
</feature>
<dbReference type="Gene3D" id="1.10.240.10">
    <property type="entry name" value="Tyrosyl-Transfer RNA Synthetase"/>
    <property type="match status" value="1"/>
</dbReference>
<dbReference type="InterPro" id="IPR024088">
    <property type="entry name" value="Tyr-tRNA-ligase_bac-type"/>
</dbReference>
<dbReference type="GO" id="GO:0004831">
    <property type="term" value="F:tyrosine-tRNA ligase activity"/>
    <property type="evidence" value="ECO:0007669"/>
    <property type="project" value="UniProtKB-UniRule"/>
</dbReference>
<dbReference type="PRINTS" id="PR01040">
    <property type="entry name" value="TRNASYNTHTYR"/>
</dbReference>